<gene>
    <name evidence="5" type="ORF">DSY98_02300</name>
</gene>
<dbReference type="AlphaFoldDB" id="A0A432GD33"/>
<keyword evidence="3" id="KW-0804">Transcription</keyword>
<dbReference type="InterPro" id="IPR018060">
    <property type="entry name" value="HTH_AraC"/>
</dbReference>
<accession>A0A432GD33</accession>
<evidence type="ECO:0000256" key="2">
    <source>
        <dbReference type="ARBA" id="ARBA00023125"/>
    </source>
</evidence>
<reference evidence="5 6" key="1">
    <citation type="submission" date="2018-06" db="EMBL/GenBank/DDBJ databases">
        <title>Combined omics and stable isotope probing to characterize newly discovered Mariana Back-Arc vent microbial communities.</title>
        <authorList>
            <person name="Trembath-Reichert E."/>
            <person name="Huber J.A."/>
        </authorList>
    </citation>
    <scope>NUCLEOTIDE SEQUENCE [LARGE SCALE GENOMIC DNA]</scope>
    <source>
        <strain evidence="5">MAG 63_2</strain>
    </source>
</reference>
<dbReference type="SUPFAM" id="SSF46689">
    <property type="entry name" value="Homeodomain-like"/>
    <property type="match status" value="1"/>
</dbReference>
<dbReference type="Gene3D" id="1.10.10.60">
    <property type="entry name" value="Homeodomain-like"/>
    <property type="match status" value="1"/>
</dbReference>
<dbReference type="InterPro" id="IPR009057">
    <property type="entry name" value="Homeodomain-like_sf"/>
</dbReference>
<feature type="domain" description="HTH araC/xylS-type" evidence="4">
    <location>
        <begin position="1"/>
        <end position="77"/>
    </location>
</feature>
<feature type="non-terminal residue" evidence="5">
    <location>
        <position position="78"/>
    </location>
</feature>
<dbReference type="PROSITE" id="PS01124">
    <property type="entry name" value="HTH_ARAC_FAMILY_2"/>
    <property type="match status" value="1"/>
</dbReference>
<dbReference type="PANTHER" id="PTHR43280:SF29">
    <property type="entry name" value="ARAC-FAMILY TRANSCRIPTIONAL REGULATOR"/>
    <property type="match status" value="1"/>
</dbReference>
<organism evidence="5 6">
    <name type="scientific">SAR324 cluster bacterium</name>
    <dbReference type="NCBI Taxonomy" id="2024889"/>
    <lineage>
        <taxon>Bacteria</taxon>
        <taxon>Deltaproteobacteria</taxon>
        <taxon>SAR324 cluster</taxon>
    </lineage>
</organism>
<evidence type="ECO:0000259" key="4">
    <source>
        <dbReference type="PROSITE" id="PS01124"/>
    </source>
</evidence>
<dbReference type="GO" id="GO:0003700">
    <property type="term" value="F:DNA-binding transcription factor activity"/>
    <property type="evidence" value="ECO:0007669"/>
    <property type="project" value="InterPro"/>
</dbReference>
<keyword evidence="1" id="KW-0805">Transcription regulation</keyword>
<dbReference type="Pfam" id="PF12833">
    <property type="entry name" value="HTH_18"/>
    <property type="match status" value="1"/>
</dbReference>
<name>A0A432GD33_9DELT</name>
<proteinExistence type="predicted"/>
<dbReference type="SMART" id="SM00342">
    <property type="entry name" value="HTH_ARAC"/>
    <property type="match status" value="1"/>
</dbReference>
<evidence type="ECO:0000313" key="6">
    <source>
        <dbReference type="Proteomes" id="UP000286732"/>
    </source>
</evidence>
<comment type="caution">
    <text evidence="5">The sequence shown here is derived from an EMBL/GenBank/DDBJ whole genome shotgun (WGS) entry which is preliminary data.</text>
</comment>
<keyword evidence="2" id="KW-0238">DNA-binding</keyword>
<protein>
    <submittedName>
        <fullName evidence="5">AraC family transcriptional regulator</fullName>
    </submittedName>
</protein>
<evidence type="ECO:0000256" key="3">
    <source>
        <dbReference type="ARBA" id="ARBA00023163"/>
    </source>
</evidence>
<sequence length="78" mass="8917">MGINRTYISQTINEKFNKNYSSFINEYRIKEAQKLLLKDTNLTYEGIGFEVGFKSKSAFNSAFKTYTGVTPSIFVKNA</sequence>
<evidence type="ECO:0000313" key="5">
    <source>
        <dbReference type="EMBL" id="RTZ81689.1"/>
    </source>
</evidence>
<evidence type="ECO:0000256" key="1">
    <source>
        <dbReference type="ARBA" id="ARBA00023015"/>
    </source>
</evidence>
<dbReference type="EMBL" id="QNZM01000092">
    <property type="protein sequence ID" value="RTZ81689.1"/>
    <property type="molecule type" value="Genomic_DNA"/>
</dbReference>
<dbReference type="GO" id="GO:0043565">
    <property type="term" value="F:sequence-specific DNA binding"/>
    <property type="evidence" value="ECO:0007669"/>
    <property type="project" value="InterPro"/>
</dbReference>
<dbReference type="Proteomes" id="UP000286732">
    <property type="component" value="Unassembled WGS sequence"/>
</dbReference>
<dbReference type="PANTHER" id="PTHR43280">
    <property type="entry name" value="ARAC-FAMILY TRANSCRIPTIONAL REGULATOR"/>
    <property type="match status" value="1"/>
</dbReference>